<evidence type="ECO:0000256" key="8">
    <source>
        <dbReference type="RuleBase" id="RU004011"/>
    </source>
</evidence>
<proteinExistence type="inferred from homology"/>
<dbReference type="Gene3D" id="1.20.1250.20">
    <property type="entry name" value="MFS general substrate transporter like domains"/>
    <property type="match status" value="1"/>
</dbReference>
<dbReference type="InterPro" id="IPR034907">
    <property type="entry name" value="NDK-like_dom"/>
</dbReference>
<feature type="transmembrane region" description="Helical" evidence="10">
    <location>
        <begin position="201"/>
        <end position="219"/>
    </location>
</feature>
<dbReference type="InterPro" id="IPR036850">
    <property type="entry name" value="NDK-like_dom_sf"/>
</dbReference>
<feature type="active site" description="Pros-phosphohistidine intermediate" evidence="7">
    <location>
        <position position="697"/>
    </location>
</feature>
<evidence type="ECO:0000256" key="7">
    <source>
        <dbReference type="PROSITE-ProRule" id="PRU00706"/>
    </source>
</evidence>
<feature type="compositionally biased region" description="Basic and acidic residues" evidence="9">
    <location>
        <begin position="31"/>
        <end position="49"/>
    </location>
</feature>
<feature type="transmembrane region" description="Helical" evidence="10">
    <location>
        <begin position="272"/>
        <end position="290"/>
    </location>
</feature>
<dbReference type="PANTHER" id="PTHR23501:SF191">
    <property type="entry name" value="VACUOLAR BASIC AMINO ACID TRANSPORTER 4"/>
    <property type="match status" value="1"/>
</dbReference>
<dbReference type="CDD" id="cd17502">
    <property type="entry name" value="MFS_Azr1_MDR_like"/>
    <property type="match status" value="1"/>
</dbReference>
<dbReference type="GO" id="GO:0006228">
    <property type="term" value="P:UTP biosynthetic process"/>
    <property type="evidence" value="ECO:0007669"/>
    <property type="project" value="InterPro"/>
</dbReference>
<feature type="binding site" evidence="7">
    <location>
        <position position="684"/>
    </location>
    <ligand>
        <name>ATP</name>
        <dbReference type="ChEBI" id="CHEBI:30616"/>
    </ligand>
</feature>
<dbReference type="GO" id="GO:0004550">
    <property type="term" value="F:nucleoside diphosphate kinase activity"/>
    <property type="evidence" value="ECO:0007669"/>
    <property type="project" value="InterPro"/>
</dbReference>
<feature type="transmembrane region" description="Helical" evidence="10">
    <location>
        <begin position="429"/>
        <end position="454"/>
    </location>
</feature>
<keyword evidence="6 10" id="KW-0472">Membrane</keyword>
<keyword evidence="4 10" id="KW-0812">Transmembrane</keyword>
<feature type="compositionally biased region" description="Polar residues" evidence="9">
    <location>
        <begin position="50"/>
        <end position="60"/>
    </location>
</feature>
<organism evidence="12 13">
    <name type="scientific">Mycoemilia scoparia</name>
    <dbReference type="NCBI Taxonomy" id="417184"/>
    <lineage>
        <taxon>Eukaryota</taxon>
        <taxon>Fungi</taxon>
        <taxon>Fungi incertae sedis</taxon>
        <taxon>Zoopagomycota</taxon>
        <taxon>Kickxellomycotina</taxon>
        <taxon>Kickxellomycetes</taxon>
        <taxon>Kickxellales</taxon>
        <taxon>Kickxellaceae</taxon>
        <taxon>Mycoemilia</taxon>
    </lineage>
</organism>
<evidence type="ECO:0000256" key="3">
    <source>
        <dbReference type="ARBA" id="ARBA00022448"/>
    </source>
</evidence>
<dbReference type="PRINTS" id="PR01243">
    <property type="entry name" value="NUCDPKINASE"/>
</dbReference>
<dbReference type="AlphaFoldDB" id="A0A9W7ZZV2"/>
<keyword evidence="5 10" id="KW-1133">Transmembrane helix</keyword>
<feature type="transmembrane region" description="Helical" evidence="10">
    <location>
        <begin position="143"/>
        <end position="162"/>
    </location>
</feature>
<dbReference type="InterPro" id="IPR001564">
    <property type="entry name" value="Nucleoside_diP_kinase"/>
</dbReference>
<dbReference type="PROSITE" id="PS50850">
    <property type="entry name" value="MFS"/>
    <property type="match status" value="1"/>
</dbReference>
<comment type="caution">
    <text evidence="12">The sequence shown here is derived from an EMBL/GenBank/DDBJ whole genome shotgun (WGS) entry which is preliminary data.</text>
</comment>
<feature type="transmembrane region" description="Helical" evidence="10">
    <location>
        <begin position="466"/>
        <end position="489"/>
    </location>
</feature>
<feature type="binding site" evidence="7">
    <location>
        <position position="664"/>
    </location>
    <ligand>
        <name>ATP</name>
        <dbReference type="ChEBI" id="CHEBI:30616"/>
    </ligand>
</feature>
<dbReference type="InterPro" id="IPR011701">
    <property type="entry name" value="MFS"/>
</dbReference>
<feature type="transmembrane region" description="Helical" evidence="10">
    <location>
        <begin position="371"/>
        <end position="392"/>
    </location>
</feature>
<dbReference type="InterPro" id="IPR020846">
    <property type="entry name" value="MFS_dom"/>
</dbReference>
<dbReference type="InterPro" id="IPR023005">
    <property type="entry name" value="Nucleoside_diP_kinase_AS"/>
</dbReference>
<comment type="subcellular location">
    <subcellularLocation>
        <location evidence="1">Endomembrane system</location>
        <topology evidence="1">Multi-pass membrane protein</topology>
    </subcellularLocation>
</comment>
<evidence type="ECO:0000256" key="4">
    <source>
        <dbReference type="ARBA" id="ARBA00022692"/>
    </source>
</evidence>
<dbReference type="SMART" id="SM00562">
    <property type="entry name" value="NDK"/>
    <property type="match status" value="1"/>
</dbReference>
<feature type="binding site" evidence="7">
    <location>
        <position position="636"/>
    </location>
    <ligand>
        <name>ATP</name>
        <dbReference type="ChEBI" id="CHEBI:30616"/>
    </ligand>
</feature>
<dbReference type="EMBL" id="JANBPU010000062">
    <property type="protein sequence ID" value="KAJ1917767.1"/>
    <property type="molecule type" value="Genomic_DNA"/>
</dbReference>
<evidence type="ECO:0000256" key="6">
    <source>
        <dbReference type="ARBA" id="ARBA00023136"/>
    </source>
</evidence>
<evidence type="ECO:0000313" key="12">
    <source>
        <dbReference type="EMBL" id="KAJ1917767.1"/>
    </source>
</evidence>
<dbReference type="GO" id="GO:0022857">
    <property type="term" value="F:transmembrane transporter activity"/>
    <property type="evidence" value="ECO:0007669"/>
    <property type="project" value="InterPro"/>
</dbReference>
<feature type="binding site" evidence="7">
    <location>
        <position position="585"/>
    </location>
    <ligand>
        <name>ATP</name>
        <dbReference type="ChEBI" id="CHEBI:30616"/>
    </ligand>
</feature>
<sequence length="731" mass="80808">MQYYKKESYEQSDPRSTFVHMHLASSSQTVQDDRLEECRESPPEHKKSFQTESNNTTDLSGSESEYYIYQNKWRFVTVLIGILLSFFLETIDQTIVAATLSTIGSEFNAFTQTGWIPSAYMLTLTAFQPIYGNLSDIFGRRSVIVLSIAIFVLGSALCGAAQNMTWLISSRAVAGIGGAGIVAMATVTISDLVPMKERANYFSLLSIVMALSYAIGPAIGGLFADKVSWRWAFYINVPVAAVAVVIIIWLLRIPRKMARTWNVCAQKIDFGGITLFLCFMVPLLLAFNWAGKEYKWSSAVVISLLCVSAALGIAFVCFEKWVAPEPMIPMDAFKQRNIVLLLLTHFCAGVMMFSFVYYTPMLIIVSHNATATISGICLLPILISLSLVSLVVSWSIPKFGLHRTYIIFAMAGLSLGSGIFTLLKRDSPIGMVLGFLFIPGICLGFMFPIVTVGVQVSAKPQHITAVTTLVPFAFAIAGALGLSILGSVLTNTFKAGISDFITDYPEYTQLASNVLDKPSLIWTSSISEDARNKIIDAFVKSLHLIFYANAGISGLGFILSLGLKKFKLRSLSTLRPNQVTLALLKPDLCASAEAVEKTLKTIESEIDPMQIVAKRSVLWSINDAQEFYREHEGKFFYKRLVGYMTNGEFIAMVLKGPDVISRWRKLIGPTRPPRARISDPNSLRAQFGITDTRNSFHGSDSMETSLREIPLLFPDIDIKTILEQTNKNNSP</sequence>
<feature type="binding site" evidence="7">
    <location>
        <position position="670"/>
    </location>
    <ligand>
        <name>ATP</name>
        <dbReference type="ChEBI" id="CHEBI:30616"/>
    </ligand>
</feature>
<dbReference type="Gene3D" id="3.30.70.141">
    <property type="entry name" value="Nucleoside diphosphate kinase-like domain"/>
    <property type="match status" value="1"/>
</dbReference>
<keyword evidence="3" id="KW-0813">Transport</keyword>
<accession>A0A9W7ZZV2</accession>
<gene>
    <name evidence="12" type="ORF">H4219_003021</name>
</gene>
<evidence type="ECO:0000256" key="5">
    <source>
        <dbReference type="ARBA" id="ARBA00022989"/>
    </source>
</evidence>
<feature type="transmembrane region" description="Helical" evidence="10">
    <location>
        <begin position="338"/>
        <end position="359"/>
    </location>
</feature>
<feature type="domain" description="Major facilitator superfamily (MFS) profile" evidence="11">
    <location>
        <begin position="78"/>
        <end position="568"/>
    </location>
</feature>
<evidence type="ECO:0000256" key="1">
    <source>
        <dbReference type="ARBA" id="ARBA00004127"/>
    </source>
</evidence>
<evidence type="ECO:0000256" key="9">
    <source>
        <dbReference type="SAM" id="MobiDB-lite"/>
    </source>
</evidence>
<dbReference type="SUPFAM" id="SSF54919">
    <property type="entry name" value="Nucleoside diphosphate kinase, NDK"/>
    <property type="match status" value="1"/>
</dbReference>
<dbReference type="GO" id="GO:0005886">
    <property type="term" value="C:plasma membrane"/>
    <property type="evidence" value="ECO:0007669"/>
    <property type="project" value="TreeGrafter"/>
</dbReference>
<feature type="transmembrane region" description="Helical" evidence="10">
    <location>
        <begin position="231"/>
        <end position="251"/>
    </location>
</feature>
<dbReference type="GO" id="GO:0006183">
    <property type="term" value="P:GTP biosynthetic process"/>
    <property type="evidence" value="ECO:0007669"/>
    <property type="project" value="InterPro"/>
</dbReference>
<feature type="transmembrane region" description="Helical" evidence="10">
    <location>
        <begin position="168"/>
        <end position="189"/>
    </location>
</feature>
<dbReference type="OrthoDB" id="2162449at2759"/>
<dbReference type="Gene3D" id="1.20.1720.10">
    <property type="entry name" value="Multidrug resistance protein D"/>
    <property type="match status" value="1"/>
</dbReference>
<dbReference type="PROSITE" id="PS51374">
    <property type="entry name" value="NDPK_LIKE"/>
    <property type="match status" value="1"/>
</dbReference>
<dbReference type="Pfam" id="PF00334">
    <property type="entry name" value="NDK"/>
    <property type="match status" value="1"/>
</dbReference>
<dbReference type="GO" id="GO:0006241">
    <property type="term" value="P:CTP biosynthetic process"/>
    <property type="evidence" value="ECO:0007669"/>
    <property type="project" value="InterPro"/>
</dbReference>
<comment type="similarity">
    <text evidence="7 8">Belongs to the NDK family.</text>
</comment>
<name>A0A9W7ZZV2_9FUNG</name>
<evidence type="ECO:0000256" key="2">
    <source>
        <dbReference type="ARBA" id="ARBA00017632"/>
    </source>
</evidence>
<dbReference type="PROSITE" id="PS00469">
    <property type="entry name" value="NDPK"/>
    <property type="match status" value="1"/>
</dbReference>
<dbReference type="PANTHER" id="PTHR23501">
    <property type="entry name" value="MAJOR FACILITATOR SUPERFAMILY"/>
    <property type="match status" value="1"/>
</dbReference>
<feature type="transmembrane region" description="Helical" evidence="10">
    <location>
        <begin position="75"/>
        <end position="100"/>
    </location>
</feature>
<keyword evidence="13" id="KW-1185">Reference proteome</keyword>
<dbReference type="Pfam" id="PF07690">
    <property type="entry name" value="MFS_1"/>
    <property type="match status" value="1"/>
</dbReference>
<feature type="region of interest" description="Disordered" evidence="9">
    <location>
        <begin position="23"/>
        <end position="60"/>
    </location>
</feature>
<evidence type="ECO:0000256" key="10">
    <source>
        <dbReference type="SAM" id="Phobius"/>
    </source>
</evidence>
<reference evidence="12" key="1">
    <citation type="submission" date="2022-07" db="EMBL/GenBank/DDBJ databases">
        <title>Phylogenomic reconstructions and comparative analyses of Kickxellomycotina fungi.</title>
        <authorList>
            <person name="Reynolds N.K."/>
            <person name="Stajich J.E."/>
            <person name="Barry K."/>
            <person name="Grigoriev I.V."/>
            <person name="Crous P."/>
            <person name="Smith M.E."/>
        </authorList>
    </citation>
    <scope>NUCLEOTIDE SEQUENCE</scope>
    <source>
        <strain evidence="12">NBRC 100468</strain>
    </source>
</reference>
<dbReference type="SUPFAM" id="SSF103473">
    <property type="entry name" value="MFS general substrate transporter"/>
    <property type="match status" value="1"/>
</dbReference>
<feature type="transmembrane region" description="Helical" evidence="10">
    <location>
        <begin position="404"/>
        <end position="423"/>
    </location>
</feature>
<dbReference type="Proteomes" id="UP001150538">
    <property type="component" value="Unassembled WGS sequence"/>
</dbReference>
<dbReference type="GO" id="GO:0012505">
    <property type="term" value="C:endomembrane system"/>
    <property type="evidence" value="ECO:0007669"/>
    <property type="project" value="UniProtKB-SubCell"/>
</dbReference>
<feature type="transmembrane region" description="Helical" evidence="10">
    <location>
        <begin position="112"/>
        <end position="131"/>
    </location>
</feature>
<dbReference type="InterPro" id="IPR036259">
    <property type="entry name" value="MFS_trans_sf"/>
</dbReference>
<protein>
    <recommendedName>
        <fullName evidence="2">Nucleoside diphosphate kinase</fullName>
    </recommendedName>
</protein>
<feature type="binding site" evidence="7">
    <location>
        <position position="694"/>
    </location>
    <ligand>
        <name>ATP</name>
        <dbReference type="ChEBI" id="CHEBI:30616"/>
    </ligand>
</feature>
<evidence type="ECO:0000313" key="13">
    <source>
        <dbReference type="Proteomes" id="UP001150538"/>
    </source>
</evidence>
<feature type="transmembrane region" description="Helical" evidence="10">
    <location>
        <begin position="296"/>
        <end position="318"/>
    </location>
</feature>
<evidence type="ECO:0000259" key="11">
    <source>
        <dbReference type="PROSITE" id="PS50850"/>
    </source>
</evidence>
<feature type="transmembrane region" description="Helical" evidence="10">
    <location>
        <begin position="544"/>
        <end position="563"/>
    </location>
</feature>